<reference evidence="1 2" key="1">
    <citation type="journal article" date="2016" name="Genome Announc.">
        <title>Draft Genome Sequences of Five Rapidly Growing Mycobacterium Species, M. thermoresistibile, M. fortuitum subsp. acetamidolyticum, M. canariasense, M. brisbanense, and M. novocastrense.</title>
        <authorList>
            <person name="Katahira K."/>
            <person name="Ogura Y."/>
            <person name="Gotoh Y."/>
            <person name="Hayashi T."/>
        </authorList>
    </citation>
    <scope>NUCLEOTIDE SEQUENCE [LARGE SCALE GENOMIC DNA]</scope>
    <source>
        <strain evidence="1 2">JCM6362</strain>
    </source>
</reference>
<dbReference type="Proteomes" id="UP000069654">
    <property type="component" value="Unassembled WGS sequence"/>
</dbReference>
<reference evidence="2" key="2">
    <citation type="submission" date="2016-02" db="EMBL/GenBank/DDBJ databases">
        <title>Draft genome sequence of five rapidly growing Mycobacterium species.</title>
        <authorList>
            <person name="Katahira K."/>
            <person name="Gotou Y."/>
            <person name="Iida K."/>
            <person name="Ogura Y."/>
            <person name="Hayashi T."/>
        </authorList>
    </citation>
    <scope>NUCLEOTIDE SEQUENCE [LARGE SCALE GENOMIC DNA]</scope>
    <source>
        <strain evidence="2">JCM6362</strain>
    </source>
</reference>
<gene>
    <name evidence="1" type="ORF">RMCT_2672</name>
</gene>
<dbReference type="EMBL" id="BCTB01000018">
    <property type="protein sequence ID" value="GAT15702.1"/>
    <property type="molecule type" value="Genomic_DNA"/>
</dbReference>
<organism evidence="1 2">
    <name type="scientific">Mycolicibacterium thermoresistibile</name>
    <name type="common">Mycobacterium thermoresistibile</name>
    <dbReference type="NCBI Taxonomy" id="1797"/>
    <lineage>
        <taxon>Bacteria</taxon>
        <taxon>Bacillati</taxon>
        <taxon>Actinomycetota</taxon>
        <taxon>Actinomycetes</taxon>
        <taxon>Mycobacteriales</taxon>
        <taxon>Mycobacteriaceae</taxon>
        <taxon>Mycolicibacterium</taxon>
    </lineage>
</organism>
<accession>A0A100XFS0</accession>
<proteinExistence type="predicted"/>
<name>A0A100XFS0_MYCTH</name>
<dbReference type="AlphaFoldDB" id="A0A100XFS0"/>
<evidence type="ECO:0000313" key="2">
    <source>
        <dbReference type="Proteomes" id="UP000069654"/>
    </source>
</evidence>
<dbReference type="STRING" id="1797.RMCT_2672"/>
<comment type="caution">
    <text evidence="1">The sequence shown here is derived from an EMBL/GenBank/DDBJ whole genome shotgun (WGS) entry which is preliminary data.</text>
</comment>
<protein>
    <submittedName>
        <fullName evidence="1">Uncharacterized protein</fullName>
    </submittedName>
</protein>
<sequence>MDCCPSPAALPGRRPRYCRRQPAPEPGAFGGEWAGEAVHGWWRNDEIYALKLPMDDDDG</sequence>
<evidence type="ECO:0000313" key="1">
    <source>
        <dbReference type="EMBL" id="GAT15702.1"/>
    </source>
</evidence>